<gene>
    <name evidence="4" type="ORF">SAMN02194393_03693</name>
</gene>
<dbReference type="SUPFAM" id="SSF53335">
    <property type="entry name" value="S-adenosyl-L-methionine-dependent methyltransferases"/>
    <property type="match status" value="1"/>
</dbReference>
<evidence type="ECO:0000313" key="5">
    <source>
        <dbReference type="Proteomes" id="UP000190285"/>
    </source>
</evidence>
<evidence type="ECO:0000313" key="4">
    <source>
        <dbReference type="EMBL" id="SKC81994.1"/>
    </source>
</evidence>
<dbReference type="Gene3D" id="3.40.50.150">
    <property type="entry name" value="Vaccinia Virus protein VP39"/>
    <property type="match status" value="1"/>
</dbReference>
<dbReference type="PANTHER" id="PTHR44942:SF4">
    <property type="entry name" value="METHYLTRANSFERASE TYPE 11 DOMAIN-CONTAINING PROTEIN"/>
    <property type="match status" value="1"/>
</dbReference>
<dbReference type="GO" id="GO:0032259">
    <property type="term" value="P:methylation"/>
    <property type="evidence" value="ECO:0007669"/>
    <property type="project" value="UniProtKB-KW"/>
</dbReference>
<proteinExistence type="predicted"/>
<dbReference type="InterPro" id="IPR041698">
    <property type="entry name" value="Methyltransf_25"/>
</dbReference>
<feature type="domain" description="Methyltransferase" evidence="3">
    <location>
        <begin position="42"/>
        <end position="134"/>
    </location>
</feature>
<dbReference type="EMBL" id="FUZT01000009">
    <property type="protein sequence ID" value="SKC81994.1"/>
    <property type="molecule type" value="Genomic_DNA"/>
</dbReference>
<keyword evidence="4" id="KW-0830">Ubiquinone</keyword>
<dbReference type="Proteomes" id="UP000190285">
    <property type="component" value="Unassembled WGS sequence"/>
</dbReference>
<dbReference type="AlphaFoldDB" id="A0A1T5M1W0"/>
<evidence type="ECO:0000256" key="1">
    <source>
        <dbReference type="ARBA" id="ARBA00022603"/>
    </source>
</evidence>
<dbReference type="Pfam" id="PF13649">
    <property type="entry name" value="Methyltransf_25"/>
    <property type="match status" value="1"/>
</dbReference>
<keyword evidence="5" id="KW-1185">Reference proteome</keyword>
<keyword evidence="1 4" id="KW-0489">Methyltransferase</keyword>
<dbReference type="InterPro" id="IPR051052">
    <property type="entry name" value="Diverse_substrate_MTase"/>
</dbReference>
<dbReference type="RefSeq" id="WP_079493571.1">
    <property type="nucleotide sequence ID" value="NZ_FUZT01000009.1"/>
</dbReference>
<keyword evidence="2" id="KW-0808">Transferase</keyword>
<dbReference type="CDD" id="cd02440">
    <property type="entry name" value="AdoMet_MTases"/>
    <property type="match status" value="1"/>
</dbReference>
<protein>
    <submittedName>
        <fullName evidence="4">Methylase involved in ubiquinone/menaquinone biosynthesis</fullName>
    </submittedName>
</protein>
<organism evidence="4 5">
    <name type="scientific">Maledivibacter halophilus</name>
    <dbReference type="NCBI Taxonomy" id="36842"/>
    <lineage>
        <taxon>Bacteria</taxon>
        <taxon>Bacillati</taxon>
        <taxon>Bacillota</taxon>
        <taxon>Clostridia</taxon>
        <taxon>Peptostreptococcales</taxon>
        <taxon>Caminicellaceae</taxon>
        <taxon>Maledivibacter</taxon>
    </lineage>
</organism>
<name>A0A1T5M1W0_9FIRM</name>
<sequence length="176" mass="20997">MKKTDYSNISARYDKNKFRHDIKLDCDLKDYINCCKKGKYAVLDLACGTGIYLDNQIKHFKHVNIEWHGLDLSKEMLDKAKAKVDNVLFTNGKAEKLPYDCSYFDFISNNYAFHHFENKSEALDEVGRVIKKDGIFKMHNIAIHDMSKWWIYQLFPSVYYEDLKRFWQKELIFKEL</sequence>
<dbReference type="GO" id="GO:0008168">
    <property type="term" value="F:methyltransferase activity"/>
    <property type="evidence" value="ECO:0007669"/>
    <property type="project" value="UniProtKB-KW"/>
</dbReference>
<dbReference type="PANTHER" id="PTHR44942">
    <property type="entry name" value="METHYLTRANSF_11 DOMAIN-CONTAINING PROTEIN"/>
    <property type="match status" value="1"/>
</dbReference>
<dbReference type="InterPro" id="IPR029063">
    <property type="entry name" value="SAM-dependent_MTases_sf"/>
</dbReference>
<accession>A0A1T5M1W0</accession>
<reference evidence="5" key="1">
    <citation type="submission" date="2017-02" db="EMBL/GenBank/DDBJ databases">
        <authorList>
            <person name="Varghese N."/>
            <person name="Submissions S."/>
        </authorList>
    </citation>
    <scope>NUCLEOTIDE SEQUENCE [LARGE SCALE GENOMIC DNA]</scope>
    <source>
        <strain evidence="5">M1</strain>
    </source>
</reference>
<dbReference type="STRING" id="36842.SAMN02194393_03693"/>
<dbReference type="OrthoDB" id="5522265at2"/>
<evidence type="ECO:0000259" key="3">
    <source>
        <dbReference type="Pfam" id="PF13649"/>
    </source>
</evidence>
<evidence type="ECO:0000256" key="2">
    <source>
        <dbReference type="ARBA" id="ARBA00022679"/>
    </source>
</evidence>